<dbReference type="CDD" id="cd12565">
    <property type="entry name" value="RRM1_MRD1"/>
    <property type="match status" value="1"/>
</dbReference>
<feature type="compositionally biased region" description="Basic and acidic residues" evidence="6">
    <location>
        <begin position="251"/>
        <end position="262"/>
    </location>
</feature>
<evidence type="ECO:0000256" key="1">
    <source>
        <dbReference type="ARBA" id="ARBA00004123"/>
    </source>
</evidence>
<dbReference type="GO" id="GO:0000480">
    <property type="term" value="P:endonucleolytic cleavage in 5'-ETS of tricistronic rRNA transcript (SSU-rRNA, 5.8S rRNA, LSU-rRNA)"/>
    <property type="evidence" value="ECO:0007669"/>
    <property type="project" value="EnsemblFungi"/>
</dbReference>
<accession>A0A139ASM9</accession>
<feature type="domain" description="RRM" evidence="7">
    <location>
        <begin position="341"/>
        <end position="419"/>
    </location>
</feature>
<reference evidence="8 9" key="1">
    <citation type="journal article" date="2015" name="Genome Biol. Evol.">
        <title>Phylogenomic analyses indicate that early fungi evolved digesting cell walls of algal ancestors of land plants.</title>
        <authorList>
            <person name="Chang Y."/>
            <person name="Wang S."/>
            <person name="Sekimoto S."/>
            <person name="Aerts A.L."/>
            <person name="Choi C."/>
            <person name="Clum A."/>
            <person name="LaButti K.M."/>
            <person name="Lindquist E.A."/>
            <person name="Yee Ngan C."/>
            <person name="Ohm R.A."/>
            <person name="Salamov A.A."/>
            <person name="Grigoriev I.V."/>
            <person name="Spatafora J.W."/>
            <person name="Berbee M.L."/>
        </authorList>
    </citation>
    <scope>NUCLEOTIDE SEQUENCE [LARGE SCALE GENOMIC DNA]</scope>
    <source>
        <strain evidence="8 9">JEL478</strain>
    </source>
</reference>
<keyword evidence="2" id="KW-0677">Repeat</keyword>
<feature type="compositionally biased region" description="Pro residues" evidence="6">
    <location>
        <begin position="320"/>
        <end position="335"/>
    </location>
</feature>
<feature type="region of interest" description="Disordered" evidence="6">
    <location>
        <begin position="606"/>
        <end position="625"/>
    </location>
</feature>
<feature type="region of interest" description="Disordered" evidence="6">
    <location>
        <begin position="82"/>
        <end position="132"/>
    </location>
</feature>
<feature type="region of interest" description="Disordered" evidence="6">
    <location>
        <begin position="857"/>
        <end position="880"/>
    </location>
</feature>
<sequence length="880" mass="94921">MGSRVIVKNLPKHMSSERFRDTFGAKGTVTDAKLVSSKDGVFRRFGYIGYASESEARAAVEYFNNTYIDTSKIVVEFAKSPHDPSLPRPWSKHTPGSTAHLRANPALLAERAAAESRKRDERRSAREAEWAAGRARDDGLLGNTSTRDAKLTEFLEVVGVAKKGKVRTWENDDGLGGAAKEEEEALGGKKKSAKRRPDDAGVALDTPAGPVSKKAKTAKHSSPDLRETEENPPTKPRQTAPNPDVEMTDEEYMRSKMRRVLDESDEMPVVAEDGEEEDIETESDVEEAEAEGENGDEESGEAAETTHDGEPAEGNAGTQPDPPAAEDPNAPPPPELIAETGRLYIRNLPFTTSEEELRARLEAFGPVVELHMPLSRLSRRPTGTCFALFALPSNAIEAYEALNGSIFQGRILDIVPGKERPGDKEDEGKGAGKGGFKAERDKRRKKEGGESVWNTLFMNSDTVLESIAKTLGVIKAEILDPEAGNLAVRVAMAETHVIEETKKYLEDEGVSLSALETGLKKTRSTTVILVKNLPPHSQQSEISTMFARFGPLGRVVMPPTRTVALVEFAEATDAKRAYGGLAYARFHHVPLYLEWAPLGVFKEGSAKKAGDGADGKGEGGADGDAQTGALQTVALPAPEEDVPLPTATLFVKNLSFSTTDATLQRAFAAVGGVRSARVSTKPDPKNPRGPRLSMGFGFVEFAGKEWAMKAIKAMQGFVLDGHALEVKLSSRGATGETAKANAGKTGAVGDAVEPKGTKLLVRNVAFQATKRDLRELLGAFGQVKSVRMPKKFDGSHRGFAFVDFLTRQEAKAAFTALAGTHLYGRHLVCEWAEAEESVEELRVKEAKKFNARGEARKGKNLALGGEDEEMGAQGGGSESD</sequence>
<keyword evidence="9" id="KW-1185">Reference proteome</keyword>
<feature type="compositionally biased region" description="Basic and acidic residues" evidence="6">
    <location>
        <begin position="418"/>
        <end position="441"/>
    </location>
</feature>
<dbReference type="STRING" id="1344416.A0A139ASM9"/>
<evidence type="ECO:0000313" key="8">
    <source>
        <dbReference type="EMBL" id="KXS19746.1"/>
    </source>
</evidence>
<keyword evidence="4" id="KW-0539">Nucleus</keyword>
<dbReference type="InterPro" id="IPR051945">
    <property type="entry name" value="RRM_MRD1_RNA_proc_ribogen"/>
</dbReference>
<dbReference type="Pfam" id="PF00076">
    <property type="entry name" value="RRM_1"/>
    <property type="match status" value="5"/>
</dbReference>
<evidence type="ECO:0000256" key="6">
    <source>
        <dbReference type="SAM" id="MobiDB-lite"/>
    </source>
</evidence>
<keyword evidence="3 5" id="KW-0694">RNA-binding</keyword>
<evidence type="ECO:0000256" key="3">
    <source>
        <dbReference type="ARBA" id="ARBA00022884"/>
    </source>
</evidence>
<organism evidence="8 9">
    <name type="scientific">Gonapodya prolifera (strain JEL478)</name>
    <name type="common">Monoblepharis prolifera</name>
    <dbReference type="NCBI Taxonomy" id="1344416"/>
    <lineage>
        <taxon>Eukaryota</taxon>
        <taxon>Fungi</taxon>
        <taxon>Fungi incertae sedis</taxon>
        <taxon>Chytridiomycota</taxon>
        <taxon>Chytridiomycota incertae sedis</taxon>
        <taxon>Monoblepharidomycetes</taxon>
        <taxon>Monoblepharidales</taxon>
        <taxon>Gonapodyaceae</taxon>
        <taxon>Gonapodya</taxon>
    </lineage>
</organism>
<feature type="domain" description="RRM" evidence="7">
    <location>
        <begin position="526"/>
        <end position="598"/>
    </location>
</feature>
<dbReference type="OMA" id="FNNTCIQ"/>
<dbReference type="Gene3D" id="3.30.70.330">
    <property type="match status" value="5"/>
</dbReference>
<dbReference type="GO" id="GO:0042134">
    <property type="term" value="F:rRNA primary transcript binding"/>
    <property type="evidence" value="ECO:0007669"/>
    <property type="project" value="EnsemblFungi"/>
</dbReference>
<dbReference type="CDD" id="cd12318">
    <property type="entry name" value="RRM5_RBM19_like"/>
    <property type="match status" value="1"/>
</dbReference>
<dbReference type="CDD" id="cd12320">
    <property type="entry name" value="RRM6_RBM19_RRM5_MRD1"/>
    <property type="match status" value="1"/>
</dbReference>
<dbReference type="InterPro" id="IPR035979">
    <property type="entry name" value="RBD_domain_sf"/>
</dbReference>
<evidence type="ECO:0000256" key="2">
    <source>
        <dbReference type="ARBA" id="ARBA00022737"/>
    </source>
</evidence>
<feature type="compositionally biased region" description="Basic and acidic residues" evidence="6">
    <location>
        <begin position="606"/>
        <end position="619"/>
    </location>
</feature>
<proteinExistence type="predicted"/>
<feature type="domain" description="RRM" evidence="7">
    <location>
        <begin position="757"/>
        <end position="834"/>
    </location>
</feature>
<name>A0A139ASM9_GONPJ</name>
<feature type="region of interest" description="Disordered" evidence="6">
    <location>
        <begin position="418"/>
        <end position="444"/>
    </location>
</feature>
<dbReference type="GO" id="GO:0032040">
    <property type="term" value="C:small-subunit processome"/>
    <property type="evidence" value="ECO:0007669"/>
    <property type="project" value="EnsemblFungi"/>
</dbReference>
<gene>
    <name evidence="8" type="ORF">M427DRAFT_108537</name>
</gene>
<feature type="domain" description="RRM" evidence="7">
    <location>
        <begin position="647"/>
        <end position="731"/>
    </location>
</feature>
<dbReference type="SUPFAM" id="SSF54928">
    <property type="entry name" value="RNA-binding domain, RBD"/>
    <property type="match status" value="3"/>
</dbReference>
<dbReference type="GO" id="GO:0000472">
    <property type="term" value="P:endonucleolytic cleavage to generate mature 5'-end of SSU-rRNA from (SSU-rRNA, 5.8S rRNA, LSU-rRNA)"/>
    <property type="evidence" value="ECO:0007669"/>
    <property type="project" value="EnsemblFungi"/>
</dbReference>
<dbReference type="EMBL" id="KQ965737">
    <property type="protein sequence ID" value="KXS19746.1"/>
    <property type="molecule type" value="Genomic_DNA"/>
</dbReference>
<dbReference type="InterPro" id="IPR012677">
    <property type="entry name" value="Nucleotide-bd_a/b_plait_sf"/>
</dbReference>
<dbReference type="GO" id="GO:0003729">
    <property type="term" value="F:mRNA binding"/>
    <property type="evidence" value="ECO:0007669"/>
    <property type="project" value="TreeGrafter"/>
</dbReference>
<evidence type="ECO:0000256" key="4">
    <source>
        <dbReference type="ARBA" id="ARBA00023242"/>
    </source>
</evidence>
<dbReference type="InterPro" id="IPR034423">
    <property type="entry name" value="RBM19_RRM5"/>
</dbReference>
<comment type="subcellular location">
    <subcellularLocation>
        <location evidence="1">Nucleus</location>
    </subcellularLocation>
</comment>
<evidence type="ECO:0000313" key="9">
    <source>
        <dbReference type="Proteomes" id="UP000070544"/>
    </source>
</evidence>
<evidence type="ECO:0000259" key="7">
    <source>
        <dbReference type="PROSITE" id="PS50102"/>
    </source>
</evidence>
<feature type="compositionally biased region" description="Acidic residues" evidence="6">
    <location>
        <begin position="272"/>
        <end position="301"/>
    </location>
</feature>
<dbReference type="PANTHER" id="PTHR48039">
    <property type="entry name" value="RNA-BINDING MOTIF PROTEIN 14B"/>
    <property type="match status" value="1"/>
</dbReference>
<dbReference type="PROSITE" id="PS50102">
    <property type="entry name" value="RRM"/>
    <property type="match status" value="5"/>
</dbReference>
<dbReference type="Proteomes" id="UP000070544">
    <property type="component" value="Unassembled WGS sequence"/>
</dbReference>
<dbReference type="OrthoDB" id="439639at2759"/>
<feature type="domain" description="RRM" evidence="7">
    <location>
        <begin position="3"/>
        <end position="80"/>
    </location>
</feature>
<protein>
    <submittedName>
        <fullName evidence="8">RNA-binding domain-containing protein</fullName>
    </submittedName>
</protein>
<dbReference type="GO" id="GO:0000447">
    <property type="term" value="P:endonucleolytic cleavage in ITS1 to separate SSU-rRNA from 5.8S rRNA and LSU-rRNA from tricistronic rRNA transcript (SSU-rRNA, 5.8S rRNA, LSU-rRNA)"/>
    <property type="evidence" value="ECO:0007669"/>
    <property type="project" value="EnsemblFungi"/>
</dbReference>
<feature type="region of interest" description="Disordered" evidence="6">
    <location>
        <begin position="168"/>
        <end position="336"/>
    </location>
</feature>
<dbReference type="InterPro" id="IPR000504">
    <property type="entry name" value="RRM_dom"/>
</dbReference>
<feature type="compositionally biased region" description="Low complexity" evidence="6">
    <location>
        <begin position="102"/>
        <end position="111"/>
    </location>
</feature>
<dbReference type="CDD" id="cd12317">
    <property type="entry name" value="RRM4_RBM19_RRM3_MRD1"/>
    <property type="match status" value="1"/>
</dbReference>
<dbReference type="PANTHER" id="PTHR48039:SF5">
    <property type="entry name" value="RNA-BINDING PROTEIN 28"/>
    <property type="match status" value="1"/>
</dbReference>
<dbReference type="AlphaFoldDB" id="A0A139ASM9"/>
<dbReference type="GO" id="GO:0034462">
    <property type="term" value="P:small-subunit processome assembly"/>
    <property type="evidence" value="ECO:0007669"/>
    <property type="project" value="EnsemblFungi"/>
</dbReference>
<dbReference type="GO" id="GO:0030686">
    <property type="term" value="C:90S preribosome"/>
    <property type="evidence" value="ECO:0007669"/>
    <property type="project" value="EnsemblFungi"/>
</dbReference>
<dbReference type="SMART" id="SM00360">
    <property type="entry name" value="RRM"/>
    <property type="match status" value="5"/>
</dbReference>
<feature type="compositionally biased region" description="Basic and acidic residues" evidence="6">
    <location>
        <begin position="112"/>
        <end position="132"/>
    </location>
</feature>
<evidence type="ECO:0000256" key="5">
    <source>
        <dbReference type="PROSITE-ProRule" id="PRU00176"/>
    </source>
</evidence>